<dbReference type="AlphaFoldDB" id="A0A9D2EMR6"/>
<organism evidence="3 4">
    <name type="scientific">Candidatus Anaerobutyricum stercoris</name>
    <dbReference type="NCBI Taxonomy" id="2838457"/>
    <lineage>
        <taxon>Bacteria</taxon>
        <taxon>Bacillati</taxon>
        <taxon>Bacillota</taxon>
        <taxon>Clostridia</taxon>
        <taxon>Lachnospirales</taxon>
        <taxon>Lachnospiraceae</taxon>
        <taxon>Anaerobutyricum</taxon>
    </lineage>
</organism>
<feature type="region of interest" description="Disordered" evidence="1">
    <location>
        <begin position="181"/>
        <end position="204"/>
    </location>
</feature>
<name>A0A9D2EMR6_9FIRM</name>
<keyword evidence="2" id="KW-1133">Transmembrane helix</keyword>
<dbReference type="Proteomes" id="UP000824049">
    <property type="component" value="Unassembled WGS sequence"/>
</dbReference>
<reference evidence="3" key="2">
    <citation type="submission" date="2021-04" db="EMBL/GenBank/DDBJ databases">
        <authorList>
            <person name="Gilroy R."/>
        </authorList>
    </citation>
    <scope>NUCLEOTIDE SEQUENCE</scope>
    <source>
        <strain evidence="3">CHK179-28034</strain>
    </source>
</reference>
<keyword evidence="2" id="KW-0812">Transmembrane</keyword>
<feature type="transmembrane region" description="Helical" evidence="2">
    <location>
        <begin position="6"/>
        <end position="27"/>
    </location>
</feature>
<feature type="transmembrane region" description="Helical" evidence="2">
    <location>
        <begin position="275"/>
        <end position="296"/>
    </location>
</feature>
<feature type="transmembrane region" description="Helical" evidence="2">
    <location>
        <begin position="147"/>
        <end position="166"/>
    </location>
</feature>
<proteinExistence type="predicted"/>
<keyword evidence="2" id="KW-0472">Membrane</keyword>
<sequence>MKTSFLLKICQIACIISFFFLLTHSSLVLDYAKSGLSSWAFSVLPVLLPFIILSKLWIYYDVPQLFYRAVCRALPGHSHAAVCLTVLLLGLSSGFPVGAIFVRYFYEKGILSKRAADGLLPLCSFVSPMFLIGYVRPLTGYTDADWYLFVLSLYLPLLLCFGSLLVSRAGFHTSKYYPGERASHANQHHPAQQASRPVQDKNVKTASPSTLRDVWLSSLEIIFTIGIYMMLFSILFGITLHEPMLRHTVTEITLSNLEITTGIGWLSRMSALSGIVRGAVMAAVVSLGGLCTMAQVHSATISCPFSMSRYLLIKVKCALLSAGLFLLTEHMLSFF</sequence>
<dbReference type="EMBL" id="DXBR01000104">
    <property type="protein sequence ID" value="HIZ40489.1"/>
    <property type="molecule type" value="Genomic_DNA"/>
</dbReference>
<comment type="caution">
    <text evidence="3">The sequence shown here is derived from an EMBL/GenBank/DDBJ whole genome shotgun (WGS) entry which is preliminary data.</text>
</comment>
<evidence type="ECO:0000256" key="2">
    <source>
        <dbReference type="SAM" id="Phobius"/>
    </source>
</evidence>
<feature type="transmembrane region" description="Helical" evidence="2">
    <location>
        <begin position="79"/>
        <end position="106"/>
    </location>
</feature>
<protein>
    <recommendedName>
        <fullName evidence="5">Sporulation integral membrane protein YlbJ</fullName>
    </recommendedName>
</protein>
<gene>
    <name evidence="3" type="ORF">H9968_11345</name>
</gene>
<evidence type="ECO:0000313" key="3">
    <source>
        <dbReference type="EMBL" id="HIZ40489.1"/>
    </source>
</evidence>
<reference evidence="3" key="1">
    <citation type="journal article" date="2021" name="PeerJ">
        <title>Extensive microbial diversity within the chicken gut microbiome revealed by metagenomics and culture.</title>
        <authorList>
            <person name="Gilroy R."/>
            <person name="Ravi A."/>
            <person name="Getino M."/>
            <person name="Pursley I."/>
            <person name="Horton D.L."/>
            <person name="Alikhan N.F."/>
            <person name="Baker D."/>
            <person name="Gharbi K."/>
            <person name="Hall N."/>
            <person name="Watson M."/>
            <person name="Adriaenssens E.M."/>
            <person name="Foster-Nyarko E."/>
            <person name="Jarju S."/>
            <person name="Secka A."/>
            <person name="Antonio M."/>
            <person name="Oren A."/>
            <person name="Chaudhuri R.R."/>
            <person name="La Ragione R."/>
            <person name="Hildebrand F."/>
            <person name="Pallen M.J."/>
        </authorList>
    </citation>
    <scope>NUCLEOTIDE SEQUENCE</scope>
    <source>
        <strain evidence="3">CHK179-28034</strain>
    </source>
</reference>
<evidence type="ECO:0000313" key="4">
    <source>
        <dbReference type="Proteomes" id="UP000824049"/>
    </source>
</evidence>
<evidence type="ECO:0000256" key="1">
    <source>
        <dbReference type="SAM" id="MobiDB-lite"/>
    </source>
</evidence>
<accession>A0A9D2EMR6</accession>
<feature type="transmembrane region" description="Helical" evidence="2">
    <location>
        <begin position="39"/>
        <end position="59"/>
    </location>
</feature>
<feature type="transmembrane region" description="Helical" evidence="2">
    <location>
        <begin position="308"/>
        <end position="327"/>
    </location>
</feature>
<feature type="transmembrane region" description="Helical" evidence="2">
    <location>
        <begin position="214"/>
        <end position="238"/>
    </location>
</feature>
<evidence type="ECO:0008006" key="5">
    <source>
        <dbReference type="Google" id="ProtNLM"/>
    </source>
</evidence>